<protein>
    <recommendedName>
        <fullName evidence="3">Probable U3 small nucleolar RNA-associated protein 11</fullName>
    </recommendedName>
</protein>
<keyword evidence="4" id="KW-0698">rRNA processing</keyword>
<gene>
    <name evidence="7" type="ORF">MAR_018190</name>
</gene>
<evidence type="ECO:0000256" key="5">
    <source>
        <dbReference type="ARBA" id="ARBA00023242"/>
    </source>
</evidence>
<evidence type="ECO:0000313" key="7">
    <source>
        <dbReference type="EMBL" id="WAR08232.1"/>
    </source>
</evidence>
<evidence type="ECO:0000313" key="8">
    <source>
        <dbReference type="Proteomes" id="UP001164746"/>
    </source>
</evidence>
<feature type="compositionally biased region" description="Basic and acidic residues" evidence="6">
    <location>
        <begin position="203"/>
        <end position="218"/>
    </location>
</feature>
<evidence type="ECO:0000256" key="3">
    <source>
        <dbReference type="ARBA" id="ARBA00020121"/>
    </source>
</evidence>
<feature type="region of interest" description="Disordered" evidence="6">
    <location>
        <begin position="1"/>
        <end position="37"/>
    </location>
</feature>
<dbReference type="Pfam" id="PF03998">
    <property type="entry name" value="Utp11"/>
    <property type="match status" value="1"/>
</dbReference>
<dbReference type="InterPro" id="IPR007144">
    <property type="entry name" value="SSU_processome_Utp11"/>
</dbReference>
<evidence type="ECO:0000256" key="2">
    <source>
        <dbReference type="ARBA" id="ARBA00008105"/>
    </source>
</evidence>
<dbReference type="PANTHER" id="PTHR12838">
    <property type="entry name" value="U3 SMALL NUCLEOLAR RNA-ASSOCIATED PROTEIN 11"/>
    <property type="match status" value="1"/>
</dbReference>
<keyword evidence="5" id="KW-0539">Nucleus</keyword>
<dbReference type="PANTHER" id="PTHR12838:SF0">
    <property type="entry name" value="U3 SMALL NUCLEOLAR RNA-ASSOCIATED PROTEIN 11-RELATED"/>
    <property type="match status" value="1"/>
</dbReference>
<feature type="region of interest" description="Disordered" evidence="6">
    <location>
        <begin position="197"/>
        <end position="227"/>
    </location>
</feature>
<comment type="similarity">
    <text evidence="2">Belongs to the UTP11 family.</text>
</comment>
<reference evidence="7" key="1">
    <citation type="submission" date="2022-11" db="EMBL/GenBank/DDBJ databases">
        <title>Centuries of genome instability and evolution in soft-shell clam transmissible cancer (bioRxiv).</title>
        <authorList>
            <person name="Hart S.F.M."/>
            <person name="Yonemitsu M.A."/>
            <person name="Giersch R.M."/>
            <person name="Beal B.F."/>
            <person name="Arriagada G."/>
            <person name="Davis B.W."/>
            <person name="Ostrander E.A."/>
            <person name="Goff S.P."/>
            <person name="Metzger M.J."/>
        </authorList>
    </citation>
    <scope>NUCLEOTIDE SEQUENCE</scope>
    <source>
        <strain evidence="7">MELC-2E11</strain>
        <tissue evidence="7">Siphon/mantle</tissue>
    </source>
</reference>
<organism evidence="7 8">
    <name type="scientific">Mya arenaria</name>
    <name type="common">Soft-shell clam</name>
    <dbReference type="NCBI Taxonomy" id="6604"/>
    <lineage>
        <taxon>Eukaryota</taxon>
        <taxon>Metazoa</taxon>
        <taxon>Spiralia</taxon>
        <taxon>Lophotrochozoa</taxon>
        <taxon>Mollusca</taxon>
        <taxon>Bivalvia</taxon>
        <taxon>Autobranchia</taxon>
        <taxon>Heteroconchia</taxon>
        <taxon>Euheterodonta</taxon>
        <taxon>Imparidentia</taxon>
        <taxon>Neoheterodontei</taxon>
        <taxon>Myida</taxon>
        <taxon>Myoidea</taxon>
        <taxon>Myidae</taxon>
        <taxon>Mya</taxon>
    </lineage>
</organism>
<sequence>MSSWKNANKTRARSHRERSQLESRAHLGALEKKKDYKRRALDKNPDEFYFNMVKTEKKDGVHQLRESTEPEHTEEQLKLMCTQDERYVNMKRSSELKASLHMIDSNSTVQNKHTIFVDGKRQAKKFDAAKYFNTHPALVGRKHNRPTLEALQRGDFANLDDPEIASGAAKRAKKYEELKKRIERERQLSIVAQKMERKKHLMKDKDVKRELVTEETKDAPSQPNGAR</sequence>
<dbReference type="EMBL" id="CP111017">
    <property type="protein sequence ID" value="WAR08232.1"/>
    <property type="molecule type" value="Genomic_DNA"/>
</dbReference>
<dbReference type="Proteomes" id="UP001164746">
    <property type="component" value="Chromosome 6"/>
</dbReference>
<name>A0ABY7EH86_MYAAR</name>
<evidence type="ECO:0000256" key="1">
    <source>
        <dbReference type="ARBA" id="ARBA00004604"/>
    </source>
</evidence>
<evidence type="ECO:0000256" key="4">
    <source>
        <dbReference type="ARBA" id="ARBA00022552"/>
    </source>
</evidence>
<feature type="non-terminal residue" evidence="7">
    <location>
        <position position="227"/>
    </location>
</feature>
<dbReference type="PIRSF" id="PIRSF015952">
    <property type="entry name" value="U3snoRNP11"/>
    <property type="match status" value="1"/>
</dbReference>
<proteinExistence type="inferred from homology"/>
<evidence type="ECO:0000256" key="6">
    <source>
        <dbReference type="SAM" id="MobiDB-lite"/>
    </source>
</evidence>
<comment type="subcellular location">
    <subcellularLocation>
        <location evidence="1">Nucleus</location>
        <location evidence="1">Nucleolus</location>
    </subcellularLocation>
</comment>
<keyword evidence="8" id="KW-1185">Reference proteome</keyword>
<accession>A0ABY7EH86</accession>
<feature type="compositionally biased region" description="Basic and acidic residues" evidence="6">
    <location>
        <begin position="17"/>
        <end position="37"/>
    </location>
</feature>